<name>A0ABP3GQ99_9ACTN</name>
<sequence>MPPIKLGSLLNQAQAERPDIALFMVSGFLSDTSKDHFRTYVQQNRPPFRIKWWERPDLERLFHRRQIVYDAENVKKSADSLAQIFTAPGELNVAGRVAFTPEGKKYSRN</sequence>
<protein>
    <submittedName>
        <fullName evidence="1">Uncharacterized protein</fullName>
    </submittedName>
</protein>
<accession>A0ABP3GQ99</accession>
<comment type="caution">
    <text evidence="1">The sequence shown here is derived from an EMBL/GenBank/DDBJ whole genome shotgun (WGS) entry which is preliminary data.</text>
</comment>
<dbReference type="Proteomes" id="UP001501822">
    <property type="component" value="Unassembled WGS sequence"/>
</dbReference>
<organism evidence="1 2">
    <name type="scientific">Actinoallomurus spadix</name>
    <dbReference type="NCBI Taxonomy" id="79912"/>
    <lineage>
        <taxon>Bacteria</taxon>
        <taxon>Bacillati</taxon>
        <taxon>Actinomycetota</taxon>
        <taxon>Actinomycetes</taxon>
        <taxon>Streptosporangiales</taxon>
        <taxon>Thermomonosporaceae</taxon>
        <taxon>Actinoallomurus</taxon>
    </lineage>
</organism>
<keyword evidence="2" id="KW-1185">Reference proteome</keyword>
<gene>
    <name evidence="1" type="ORF">GCM10010151_43680</name>
</gene>
<dbReference type="EMBL" id="BAAABM010000037">
    <property type="protein sequence ID" value="GAA0349155.1"/>
    <property type="molecule type" value="Genomic_DNA"/>
</dbReference>
<proteinExistence type="predicted"/>
<evidence type="ECO:0000313" key="1">
    <source>
        <dbReference type="EMBL" id="GAA0349155.1"/>
    </source>
</evidence>
<evidence type="ECO:0000313" key="2">
    <source>
        <dbReference type="Proteomes" id="UP001501822"/>
    </source>
</evidence>
<dbReference type="RefSeq" id="WP_343885730.1">
    <property type="nucleotide sequence ID" value="NZ_BAAABM010000037.1"/>
</dbReference>
<reference evidence="2" key="1">
    <citation type="journal article" date="2019" name="Int. J. Syst. Evol. Microbiol.">
        <title>The Global Catalogue of Microorganisms (GCM) 10K type strain sequencing project: providing services to taxonomists for standard genome sequencing and annotation.</title>
        <authorList>
            <consortium name="The Broad Institute Genomics Platform"/>
            <consortium name="The Broad Institute Genome Sequencing Center for Infectious Disease"/>
            <person name="Wu L."/>
            <person name="Ma J."/>
        </authorList>
    </citation>
    <scope>NUCLEOTIDE SEQUENCE [LARGE SCALE GENOMIC DNA]</scope>
    <source>
        <strain evidence="2">JCM 3146</strain>
    </source>
</reference>